<proteinExistence type="predicted"/>
<keyword evidence="1" id="KW-0472">Membrane</keyword>
<protein>
    <submittedName>
        <fullName evidence="2">Uncharacterized protein</fullName>
    </submittedName>
</protein>
<dbReference type="RefSeq" id="WP_136818778.1">
    <property type="nucleotide sequence ID" value="NZ_BMJX01000001.1"/>
</dbReference>
<keyword evidence="3" id="KW-1185">Reference proteome</keyword>
<keyword evidence="1" id="KW-0812">Transmembrane</keyword>
<accession>A0A4U0H7X1</accession>
<dbReference type="AlphaFoldDB" id="A0A4U0H7X1"/>
<evidence type="ECO:0000313" key="3">
    <source>
        <dbReference type="Proteomes" id="UP000309872"/>
    </source>
</evidence>
<name>A0A4U0H7X1_9SPHI</name>
<sequence length="154" mass="17950">MNKRIIAYFYLLSFFVGIFLLFYPFAKEVYNKKCIIEKYGFGFNERRTALGLYPIPSDWSIEQLDSCIIWKNPVGKLGHRWKNIAFKECDILNELDLFSFGYDSIAGKYSKIIEVETLYDESAQLKNVIYNLQIGDESIIISKTEADSLLRTLK</sequence>
<keyword evidence="1" id="KW-1133">Transmembrane helix</keyword>
<reference evidence="2 3" key="1">
    <citation type="submission" date="2019-04" db="EMBL/GenBank/DDBJ databases">
        <title>Sphingobacterium olei sp. nov., isolated from oil-contaminated soil.</title>
        <authorList>
            <person name="Liu B."/>
        </authorList>
    </citation>
    <scope>NUCLEOTIDE SEQUENCE [LARGE SCALE GENOMIC DNA]</scope>
    <source>
        <strain evidence="2 3">Y3L14</strain>
    </source>
</reference>
<comment type="caution">
    <text evidence="2">The sequence shown here is derived from an EMBL/GenBank/DDBJ whole genome shotgun (WGS) entry which is preliminary data.</text>
</comment>
<dbReference type="OrthoDB" id="795561at2"/>
<dbReference type="Proteomes" id="UP000309872">
    <property type="component" value="Unassembled WGS sequence"/>
</dbReference>
<evidence type="ECO:0000313" key="2">
    <source>
        <dbReference type="EMBL" id="TJY67910.1"/>
    </source>
</evidence>
<dbReference type="EMBL" id="SUKA01000001">
    <property type="protein sequence ID" value="TJY67910.1"/>
    <property type="molecule type" value="Genomic_DNA"/>
</dbReference>
<feature type="transmembrane region" description="Helical" evidence="1">
    <location>
        <begin position="7"/>
        <end position="26"/>
    </location>
</feature>
<evidence type="ECO:0000256" key="1">
    <source>
        <dbReference type="SAM" id="Phobius"/>
    </source>
</evidence>
<gene>
    <name evidence="2" type="ORF">FAZ19_01195</name>
</gene>
<organism evidence="2 3">
    <name type="scientific">Sphingobacterium alkalisoli</name>
    <dbReference type="NCBI Taxonomy" id="1874115"/>
    <lineage>
        <taxon>Bacteria</taxon>
        <taxon>Pseudomonadati</taxon>
        <taxon>Bacteroidota</taxon>
        <taxon>Sphingobacteriia</taxon>
        <taxon>Sphingobacteriales</taxon>
        <taxon>Sphingobacteriaceae</taxon>
        <taxon>Sphingobacterium</taxon>
    </lineage>
</organism>